<evidence type="ECO:0000313" key="2">
    <source>
        <dbReference type="EMBL" id="KKI99702.1"/>
    </source>
</evidence>
<keyword evidence="1" id="KW-0472">Membrane</keyword>
<sequence>MTKRFAYHWVQDWCQENGWTDLFVERYYYWAFPPGAVMPQPIPDQALRAIKTAQGFSPVEWRWYGSAIALGALTLGLSYWLQCPLPLVVAFSFSALVVAYLDDGDTSLCS</sequence>
<reference evidence="2" key="1">
    <citation type="submission" date="2012-04" db="EMBL/GenBank/DDBJ databases">
        <authorList>
            <person name="Borisov I.G."/>
            <person name="Ivanikova N.V."/>
            <person name="Pinevich A.V."/>
        </authorList>
    </citation>
    <scope>NUCLEOTIDE SEQUENCE</scope>
    <source>
        <strain evidence="2">CALU 1027</strain>
    </source>
</reference>
<dbReference type="STRING" id="317619.GCA_000332315_00218"/>
<organism evidence="2 3">
    <name type="scientific">Prochlorothrix hollandica PCC 9006 = CALU 1027</name>
    <dbReference type="NCBI Taxonomy" id="317619"/>
    <lineage>
        <taxon>Bacteria</taxon>
        <taxon>Bacillati</taxon>
        <taxon>Cyanobacteriota</taxon>
        <taxon>Cyanophyceae</taxon>
        <taxon>Prochlorotrichales</taxon>
        <taxon>Prochlorotrichaceae</taxon>
        <taxon>Prochlorothrix</taxon>
    </lineage>
</organism>
<evidence type="ECO:0000256" key="1">
    <source>
        <dbReference type="SAM" id="Phobius"/>
    </source>
</evidence>
<feature type="transmembrane region" description="Helical" evidence="1">
    <location>
        <begin position="85"/>
        <end position="101"/>
    </location>
</feature>
<dbReference type="EMBL" id="AJTX02000004">
    <property type="protein sequence ID" value="KKI99702.1"/>
    <property type="molecule type" value="Genomic_DNA"/>
</dbReference>
<protein>
    <submittedName>
        <fullName evidence="2">Uncharacterized protein</fullName>
    </submittedName>
</protein>
<dbReference type="eggNOG" id="COG0494">
    <property type="taxonomic scope" value="Bacteria"/>
</dbReference>
<dbReference type="OrthoDB" id="560556at2"/>
<keyword evidence="1" id="KW-0812">Transmembrane</keyword>
<evidence type="ECO:0000313" key="3">
    <source>
        <dbReference type="Proteomes" id="UP000034681"/>
    </source>
</evidence>
<keyword evidence="1" id="KW-1133">Transmembrane helix</keyword>
<comment type="caution">
    <text evidence="2">The sequence shown here is derived from an EMBL/GenBank/DDBJ whole genome shotgun (WGS) entry which is preliminary data.</text>
</comment>
<name>A0A0M2PX83_PROHO</name>
<dbReference type="Proteomes" id="UP000034681">
    <property type="component" value="Unassembled WGS sequence"/>
</dbReference>
<dbReference type="RefSeq" id="WP_017710917.1">
    <property type="nucleotide sequence ID" value="NZ_KB235933.1"/>
</dbReference>
<dbReference type="AlphaFoldDB" id="A0A0M2PX83"/>
<accession>A0A0M2PX83</accession>
<gene>
    <name evidence="2" type="ORF">PROH_07400</name>
</gene>
<keyword evidence="3" id="KW-1185">Reference proteome</keyword>
<proteinExistence type="predicted"/>